<dbReference type="Proteomes" id="UP000549394">
    <property type="component" value="Unassembled WGS sequence"/>
</dbReference>
<feature type="transmembrane region" description="Helical" evidence="7">
    <location>
        <begin position="37"/>
        <end position="56"/>
    </location>
</feature>
<accession>A0A7I8W7A0</accession>
<comment type="caution">
    <text evidence="8">The sequence shown here is derived from an EMBL/GenBank/DDBJ whole genome shotgun (WGS) entry which is preliminary data.</text>
</comment>
<keyword evidence="5 7" id="KW-1133">Transmembrane helix</keyword>
<proteinExistence type="inferred from homology"/>
<evidence type="ECO:0000256" key="4">
    <source>
        <dbReference type="ARBA" id="ARBA00022692"/>
    </source>
</evidence>
<keyword evidence="7" id="KW-0458">Lysosome</keyword>
<organism evidence="8 9">
    <name type="scientific">Dimorphilus gyrociliatus</name>
    <dbReference type="NCBI Taxonomy" id="2664684"/>
    <lineage>
        <taxon>Eukaryota</taxon>
        <taxon>Metazoa</taxon>
        <taxon>Spiralia</taxon>
        <taxon>Lophotrochozoa</taxon>
        <taxon>Annelida</taxon>
        <taxon>Polychaeta</taxon>
        <taxon>Polychaeta incertae sedis</taxon>
        <taxon>Dinophilidae</taxon>
        <taxon>Dimorphilus</taxon>
    </lineage>
</organism>
<reference evidence="8 9" key="1">
    <citation type="submission" date="2020-08" db="EMBL/GenBank/DDBJ databases">
        <authorList>
            <person name="Hejnol A."/>
        </authorList>
    </citation>
    <scope>NUCLEOTIDE SEQUENCE [LARGE SCALE GENOMIC DNA]</scope>
</reference>
<dbReference type="GO" id="GO:0007040">
    <property type="term" value="P:lysosome organization"/>
    <property type="evidence" value="ECO:0007669"/>
    <property type="project" value="TreeGrafter"/>
</dbReference>
<dbReference type="SUPFAM" id="SSF103473">
    <property type="entry name" value="MFS general substrate transporter"/>
    <property type="match status" value="1"/>
</dbReference>
<feature type="transmembrane region" description="Helical" evidence="7">
    <location>
        <begin position="326"/>
        <end position="345"/>
    </location>
</feature>
<comment type="similarity">
    <text evidence="2 7">Belongs to the battenin family.</text>
</comment>
<evidence type="ECO:0000256" key="3">
    <source>
        <dbReference type="ARBA" id="ARBA00022448"/>
    </source>
</evidence>
<keyword evidence="4 7" id="KW-0812">Transmembrane</keyword>
<feature type="transmembrane region" description="Helical" evidence="7">
    <location>
        <begin position="92"/>
        <end position="118"/>
    </location>
</feature>
<comment type="subcellular location">
    <subcellularLocation>
        <location evidence="1">Endomembrane system</location>
        <topology evidence="1">Multi-pass membrane protein</topology>
    </subcellularLocation>
    <subcellularLocation>
        <location evidence="7">Lysosome membrane</location>
        <topology evidence="7">Multi-pass membrane protein</topology>
    </subcellularLocation>
</comment>
<feature type="transmembrane region" description="Helical" evidence="7">
    <location>
        <begin position="130"/>
        <end position="149"/>
    </location>
</feature>
<dbReference type="PANTHER" id="PTHR10981:SF0">
    <property type="entry name" value="BATTENIN"/>
    <property type="match status" value="1"/>
</dbReference>
<feature type="transmembrane region" description="Helical" evidence="7">
    <location>
        <begin position="274"/>
        <end position="292"/>
    </location>
</feature>
<keyword evidence="9" id="KW-1185">Reference proteome</keyword>
<feature type="transmembrane region" description="Helical" evidence="7">
    <location>
        <begin position="299"/>
        <end position="320"/>
    </location>
</feature>
<dbReference type="InterPro" id="IPR018460">
    <property type="entry name" value="Battenin_disease_Cln3_subgr"/>
</dbReference>
<evidence type="ECO:0000256" key="5">
    <source>
        <dbReference type="ARBA" id="ARBA00022989"/>
    </source>
</evidence>
<dbReference type="InterPro" id="IPR036259">
    <property type="entry name" value="MFS_trans_sf"/>
</dbReference>
<protein>
    <recommendedName>
        <fullName evidence="7">Battenin</fullName>
    </recommendedName>
</protein>
<evidence type="ECO:0000313" key="8">
    <source>
        <dbReference type="EMBL" id="CAD5124405.1"/>
    </source>
</evidence>
<keyword evidence="6 7" id="KW-0472">Membrane</keyword>
<dbReference type="PANTHER" id="PTHR10981">
    <property type="entry name" value="BATTENIN"/>
    <property type="match status" value="1"/>
</dbReference>
<dbReference type="GO" id="GO:0012505">
    <property type="term" value="C:endomembrane system"/>
    <property type="evidence" value="ECO:0007669"/>
    <property type="project" value="UniProtKB-SubCell"/>
</dbReference>
<dbReference type="AlphaFoldDB" id="A0A7I8W7A0"/>
<gene>
    <name evidence="8" type="ORF">DGYR_LOCUS11949</name>
</gene>
<dbReference type="EMBL" id="CAJFCJ010000020">
    <property type="protein sequence ID" value="CAD5124405.1"/>
    <property type="molecule type" value="Genomic_DNA"/>
</dbReference>
<dbReference type="PIRSF" id="PIRSF015974">
    <property type="entry name" value="CLN3_BTN1"/>
    <property type="match status" value="1"/>
</dbReference>
<sequence length="394" mass="43809">MLSAAHDILESKENSTDAIDTNSTNTNTSYHLVCNPISTGAILLADILPTVIIKLTAPFYMQKIPYNIRVRLVCLFAAGSFIIVALSKNLGLSLFGVVCASLSSGFGEITFLSMTSFYNKKVVSTWSSGTGMAGLAGALSYVGLLSAGLTPKNTLLLMLVVPAIFLLTYELLLYKLHNVSRYRAESSLILPTEENAAENSPFLFDDDIDNDIRQERKSHENIVSLFCTNARLIKGLILPYMLPLAIVYFAEYFINQALFELLQFHSKLTFSEQYRWYQALYQAGVFISRSSVNLIRIRYLWLMPVLQTVNLVLLLCQTFFHFIPSVWIVMILIAYEGLLGGAAYVNTFYSMTEEVPEENLEFCLGVATVSDSLGITIAGFVSLPVHNAICSRLR</sequence>
<dbReference type="InterPro" id="IPR003492">
    <property type="entry name" value="Battenin_disease_Cln3"/>
</dbReference>
<dbReference type="GO" id="GO:0005765">
    <property type="term" value="C:lysosomal membrane"/>
    <property type="evidence" value="ECO:0007669"/>
    <property type="project" value="UniProtKB-SubCell"/>
</dbReference>
<evidence type="ECO:0000313" key="9">
    <source>
        <dbReference type="Proteomes" id="UP000549394"/>
    </source>
</evidence>
<dbReference type="GO" id="GO:0051453">
    <property type="term" value="P:regulation of intracellular pH"/>
    <property type="evidence" value="ECO:0007669"/>
    <property type="project" value="TreeGrafter"/>
</dbReference>
<evidence type="ECO:0000256" key="1">
    <source>
        <dbReference type="ARBA" id="ARBA00004127"/>
    </source>
</evidence>
<name>A0A7I8W7A0_9ANNE</name>
<dbReference type="Pfam" id="PF02487">
    <property type="entry name" value="CLN3"/>
    <property type="match status" value="1"/>
</dbReference>
<feature type="transmembrane region" description="Helical" evidence="7">
    <location>
        <begin position="155"/>
        <end position="174"/>
    </location>
</feature>
<evidence type="ECO:0000256" key="6">
    <source>
        <dbReference type="ARBA" id="ARBA00023136"/>
    </source>
</evidence>
<dbReference type="PRINTS" id="PR01315">
    <property type="entry name" value="BATTENIN"/>
</dbReference>
<feature type="transmembrane region" description="Helical" evidence="7">
    <location>
        <begin position="68"/>
        <end position="86"/>
    </location>
</feature>
<evidence type="ECO:0000256" key="7">
    <source>
        <dbReference type="RuleBase" id="RU361113"/>
    </source>
</evidence>
<keyword evidence="3" id="KW-0813">Transport</keyword>
<dbReference type="OrthoDB" id="5965864at2759"/>
<evidence type="ECO:0000256" key="2">
    <source>
        <dbReference type="ARBA" id="ARBA00007467"/>
    </source>
</evidence>
<feature type="transmembrane region" description="Helical" evidence="7">
    <location>
        <begin position="236"/>
        <end position="254"/>
    </location>
</feature>
<dbReference type="Gene3D" id="1.20.1250.20">
    <property type="entry name" value="MFS general substrate transporter like domains"/>
    <property type="match status" value="1"/>
</dbReference>